<reference evidence="2 3" key="1">
    <citation type="submission" date="2016-10" db="EMBL/GenBank/DDBJ databases">
        <title>Genome sequence of the ascomycete fungus Penicillium subrubescens.</title>
        <authorList>
            <person name="De Vries R.P."/>
            <person name="Peng M."/>
            <person name="Dilokpimol A."/>
            <person name="Hilden K."/>
            <person name="Makela M.R."/>
            <person name="Grigoriev I."/>
            <person name="Riley R."/>
            <person name="Granchi Z."/>
        </authorList>
    </citation>
    <scope>NUCLEOTIDE SEQUENCE [LARGE SCALE GENOMIC DNA]</scope>
    <source>
        <strain evidence="2 3">CBS 132785</strain>
    </source>
</reference>
<sequence>MKAATSSAPSRGKRSPDALRESRPRKREKYAKMACGFDSQPARRGSEVTVSQMSKICDQTQHSISSFGLAPPRRSSYLQRRQENDELPQPNKPLTPTDPGHTLSLTQDAMRERGLLSPPHSEPGPHPVTRDQLKFPDTLINLLQAARPLLEIGHEKVVQLFAIFKDEVCPFYPCVSLDLGNEVINDVFSLLKDTSHGVILNVDVIDVEITKVVVAIALLLRDDTQSPLSSDLEGQLVWSVDSCFDQEKPQVEDIVMATLLEPTDSYISTMISLDRNLSETWTIVNIPSSQPKNNEERVEFLNFQLQKLVDKIPAEDFKSLEPTITPPPWLQAGLKKFCLLRVHHIKIFTQISASGSIRNLISNTTSTNTLVTAAAKSIDLHMEMVDAGEISPLMLPTMLKLLLSSLSIMMFAVSHCPDEYGPLCSKHFETAVQILSDAQSYVKDPDMTIWGTLRVLEKVVETSQRSYTQRSAPLVSRKEDMSNDVDQGEVFCEGSVFEELPTPDSEFFSMLGSIGATDILHMDNIFS</sequence>
<proteinExistence type="predicted"/>
<evidence type="ECO:0000313" key="3">
    <source>
        <dbReference type="Proteomes" id="UP000186955"/>
    </source>
</evidence>
<keyword evidence="3" id="KW-1185">Reference proteome</keyword>
<dbReference type="EMBL" id="MNBE01000598">
    <property type="protein sequence ID" value="OKP06308.1"/>
    <property type="molecule type" value="Genomic_DNA"/>
</dbReference>
<dbReference type="Proteomes" id="UP000186955">
    <property type="component" value="Unassembled WGS sequence"/>
</dbReference>
<name>A0A1Q5U1F1_9EURO</name>
<accession>A0A1Q5U1F1</accession>
<dbReference type="AlphaFoldDB" id="A0A1Q5U1F1"/>
<feature type="region of interest" description="Disordered" evidence="1">
    <location>
        <begin position="1"/>
        <end position="52"/>
    </location>
</feature>
<dbReference type="STRING" id="1316194.A0A1Q5U1F1"/>
<feature type="region of interest" description="Disordered" evidence="1">
    <location>
        <begin position="79"/>
        <end position="104"/>
    </location>
</feature>
<comment type="caution">
    <text evidence="2">The sequence shown here is derived from an EMBL/GenBank/DDBJ whole genome shotgun (WGS) entry which is preliminary data.</text>
</comment>
<evidence type="ECO:0000313" key="2">
    <source>
        <dbReference type="EMBL" id="OKP06308.1"/>
    </source>
</evidence>
<protein>
    <submittedName>
        <fullName evidence="2">Uncharacterized protein</fullName>
    </submittedName>
</protein>
<gene>
    <name evidence="2" type="ORF">PENSUB_6298</name>
</gene>
<organism evidence="2 3">
    <name type="scientific">Penicillium subrubescens</name>
    <dbReference type="NCBI Taxonomy" id="1316194"/>
    <lineage>
        <taxon>Eukaryota</taxon>
        <taxon>Fungi</taxon>
        <taxon>Dikarya</taxon>
        <taxon>Ascomycota</taxon>
        <taxon>Pezizomycotina</taxon>
        <taxon>Eurotiomycetes</taxon>
        <taxon>Eurotiomycetidae</taxon>
        <taxon>Eurotiales</taxon>
        <taxon>Aspergillaceae</taxon>
        <taxon>Penicillium</taxon>
    </lineage>
</organism>
<evidence type="ECO:0000256" key="1">
    <source>
        <dbReference type="SAM" id="MobiDB-lite"/>
    </source>
</evidence>